<proteinExistence type="inferred from homology"/>
<dbReference type="InterPro" id="IPR012349">
    <property type="entry name" value="Split_barrel_FMN-bd"/>
</dbReference>
<protein>
    <recommendedName>
        <fullName evidence="5">Flavin reductase like domain-containing protein</fullName>
    </recommendedName>
</protein>
<feature type="domain" description="Flavin reductase like" evidence="5">
    <location>
        <begin position="20"/>
        <end position="178"/>
    </location>
</feature>
<dbReference type="GO" id="GO:0016646">
    <property type="term" value="F:oxidoreductase activity, acting on the CH-NH group of donors, NAD or NADP as acceptor"/>
    <property type="evidence" value="ECO:0007669"/>
    <property type="project" value="UniProtKB-ARBA"/>
</dbReference>
<evidence type="ECO:0000256" key="2">
    <source>
        <dbReference type="ARBA" id="ARBA00022630"/>
    </source>
</evidence>
<organism evidence="6 7">
    <name type="scientific">Secundilactobacillus silagincola</name>
    <dbReference type="NCBI Taxonomy" id="1714681"/>
    <lineage>
        <taxon>Bacteria</taxon>
        <taxon>Bacillati</taxon>
        <taxon>Bacillota</taxon>
        <taxon>Bacilli</taxon>
        <taxon>Lactobacillales</taxon>
        <taxon>Lactobacillaceae</taxon>
        <taxon>Secundilactobacillus</taxon>
    </lineage>
</organism>
<evidence type="ECO:0000256" key="4">
    <source>
        <dbReference type="ARBA" id="ARBA00038054"/>
    </source>
</evidence>
<sequence>MQHYASKSLNSAKRYKLLSGSIIPRPIAWVTTLGVKPTQTLNIAPFSFFSAMSSELPLITLSIGRKHDQLKDTAANILDNQEAVVHLVSQSLATEMNQTAASLPRDQSELTLTHLDLTPSKTISVPALTAPKVRFETTLYQYVPVTGDNAQVLSDLFILEVTDFYFADDVLDPKTFHVNATRLDPLARLAGSTYGTVDDLFEMKRPL</sequence>
<reference evidence="6 7" key="1">
    <citation type="submission" date="2015-11" db="EMBL/GenBank/DDBJ databases">
        <title>Draft genome sequences of new species of the genus Lactobacillus isolated from orchardgrass silage.</title>
        <authorList>
            <person name="Tohno M."/>
            <person name="Tanizawa Y."/>
            <person name="Arita M."/>
        </authorList>
    </citation>
    <scope>NUCLEOTIDE SEQUENCE [LARGE SCALE GENOMIC DNA]</scope>
    <source>
        <strain evidence="6 7">IWT5</strain>
    </source>
</reference>
<gene>
    <name evidence="6" type="ORF">IWT5_02083</name>
</gene>
<comment type="cofactor">
    <cofactor evidence="1">
        <name>FMN</name>
        <dbReference type="ChEBI" id="CHEBI:58210"/>
    </cofactor>
</comment>
<evidence type="ECO:0000256" key="3">
    <source>
        <dbReference type="ARBA" id="ARBA00022643"/>
    </source>
</evidence>
<evidence type="ECO:0000256" key="1">
    <source>
        <dbReference type="ARBA" id="ARBA00001917"/>
    </source>
</evidence>
<name>A0A1Z5J4B8_9LACO</name>
<dbReference type="Proteomes" id="UP000223370">
    <property type="component" value="Unassembled WGS sequence"/>
</dbReference>
<dbReference type="PANTHER" id="PTHR33798">
    <property type="entry name" value="FLAVOPROTEIN OXYGENASE"/>
    <property type="match status" value="1"/>
</dbReference>
<dbReference type="Gene3D" id="2.30.110.10">
    <property type="entry name" value="Electron Transport, Fmn-binding Protein, Chain A"/>
    <property type="match status" value="1"/>
</dbReference>
<dbReference type="AlphaFoldDB" id="A0A1Z5J4B8"/>
<dbReference type="InterPro" id="IPR002563">
    <property type="entry name" value="Flavin_Rdtase-like_dom"/>
</dbReference>
<dbReference type="GO" id="GO:0010181">
    <property type="term" value="F:FMN binding"/>
    <property type="evidence" value="ECO:0007669"/>
    <property type="project" value="InterPro"/>
</dbReference>
<comment type="caution">
    <text evidence="6">The sequence shown here is derived from an EMBL/GenBank/DDBJ whole genome shotgun (WGS) entry which is preliminary data.</text>
</comment>
<dbReference type="SMART" id="SM00903">
    <property type="entry name" value="Flavin_Reduct"/>
    <property type="match status" value="1"/>
</dbReference>
<dbReference type="EMBL" id="BCMJ01000010">
    <property type="protein sequence ID" value="GAX08914.1"/>
    <property type="molecule type" value="Genomic_DNA"/>
</dbReference>
<evidence type="ECO:0000259" key="5">
    <source>
        <dbReference type="SMART" id="SM00903"/>
    </source>
</evidence>
<dbReference type="Pfam" id="PF01613">
    <property type="entry name" value="Flavin_Reduct"/>
    <property type="match status" value="1"/>
</dbReference>
<dbReference type="SUPFAM" id="SSF50475">
    <property type="entry name" value="FMN-binding split barrel"/>
    <property type="match status" value="1"/>
</dbReference>
<dbReference type="PANTHER" id="PTHR33798:SF5">
    <property type="entry name" value="FLAVIN REDUCTASE LIKE DOMAIN-CONTAINING PROTEIN"/>
    <property type="match status" value="1"/>
</dbReference>
<keyword evidence="7" id="KW-1185">Reference proteome</keyword>
<evidence type="ECO:0000313" key="7">
    <source>
        <dbReference type="Proteomes" id="UP000223370"/>
    </source>
</evidence>
<dbReference type="RefSeq" id="WP_098826043.1">
    <property type="nucleotide sequence ID" value="NZ_BCMJ01000010.1"/>
</dbReference>
<comment type="similarity">
    <text evidence="4">Belongs to the flavoredoxin family.</text>
</comment>
<accession>A0A1Z5J4B8</accession>
<keyword evidence="3" id="KW-0288">FMN</keyword>
<dbReference type="OrthoDB" id="9794638at2"/>
<keyword evidence="2" id="KW-0285">Flavoprotein</keyword>
<evidence type="ECO:0000313" key="6">
    <source>
        <dbReference type="EMBL" id="GAX08914.1"/>
    </source>
</evidence>